<keyword evidence="3" id="KW-0378">Hydrolase</keyword>
<gene>
    <name evidence="7" type="primary">VPS4_2</name>
    <name evidence="7" type="ORF">VNI00_017959</name>
</gene>
<dbReference type="Pfam" id="PF04212">
    <property type="entry name" value="MIT"/>
    <property type="match status" value="1"/>
</dbReference>
<keyword evidence="2" id="KW-0813">Transport</keyword>
<evidence type="ECO:0000256" key="3">
    <source>
        <dbReference type="ARBA" id="ARBA00022801"/>
    </source>
</evidence>
<evidence type="ECO:0000256" key="2">
    <source>
        <dbReference type="ARBA" id="ARBA00022448"/>
    </source>
</evidence>
<protein>
    <recommendedName>
        <fullName evidence="1">vesicle-fusing ATPase</fullName>
        <ecNumber evidence="1">3.6.4.6</ecNumber>
    </recommendedName>
</protein>
<dbReference type="EMBL" id="JAYKXP010000201">
    <property type="protein sequence ID" value="KAK7019720.1"/>
    <property type="molecule type" value="Genomic_DNA"/>
</dbReference>
<dbReference type="Gene3D" id="1.20.58.80">
    <property type="entry name" value="Phosphotransferase system, lactose/cellobiose-type IIA subunit"/>
    <property type="match status" value="1"/>
</dbReference>
<dbReference type="SUPFAM" id="SSF116846">
    <property type="entry name" value="MIT domain"/>
    <property type="match status" value="1"/>
</dbReference>
<reference evidence="7 8" key="1">
    <citation type="submission" date="2024-01" db="EMBL/GenBank/DDBJ databases">
        <title>A draft genome for a cacao thread blight-causing isolate of Paramarasmius palmivorus.</title>
        <authorList>
            <person name="Baruah I.K."/>
            <person name="Bukari Y."/>
            <person name="Amoako-Attah I."/>
            <person name="Meinhardt L.W."/>
            <person name="Bailey B.A."/>
            <person name="Cohen S.P."/>
        </authorList>
    </citation>
    <scope>NUCLEOTIDE SEQUENCE [LARGE SCALE GENOMIC DNA]</scope>
    <source>
        <strain evidence="7 8">GH-12</strain>
    </source>
</reference>
<dbReference type="EC" id="3.6.4.6" evidence="1"/>
<evidence type="ECO:0000256" key="4">
    <source>
        <dbReference type="ARBA" id="ARBA00022927"/>
    </source>
</evidence>
<keyword evidence="4" id="KW-0653">Protein transport</keyword>
<evidence type="ECO:0000259" key="6">
    <source>
        <dbReference type="SMART" id="SM00745"/>
    </source>
</evidence>
<dbReference type="InterPro" id="IPR007330">
    <property type="entry name" value="MIT_dom"/>
</dbReference>
<dbReference type="Proteomes" id="UP001383192">
    <property type="component" value="Unassembled WGS sequence"/>
</dbReference>
<comment type="catalytic activity">
    <reaction evidence="5">
        <text>ATP + H2O = ADP + phosphate + H(+)</text>
        <dbReference type="Rhea" id="RHEA:13065"/>
        <dbReference type="ChEBI" id="CHEBI:15377"/>
        <dbReference type="ChEBI" id="CHEBI:15378"/>
        <dbReference type="ChEBI" id="CHEBI:30616"/>
        <dbReference type="ChEBI" id="CHEBI:43474"/>
        <dbReference type="ChEBI" id="CHEBI:456216"/>
        <dbReference type="EC" id="3.6.4.6"/>
    </reaction>
</comment>
<proteinExistence type="predicted"/>
<keyword evidence="8" id="KW-1185">Reference proteome</keyword>
<dbReference type="GO" id="GO:0015031">
    <property type="term" value="P:protein transport"/>
    <property type="evidence" value="ECO:0007669"/>
    <property type="project" value="UniProtKB-KW"/>
</dbReference>
<organism evidence="7 8">
    <name type="scientific">Paramarasmius palmivorus</name>
    <dbReference type="NCBI Taxonomy" id="297713"/>
    <lineage>
        <taxon>Eukaryota</taxon>
        <taxon>Fungi</taxon>
        <taxon>Dikarya</taxon>
        <taxon>Basidiomycota</taxon>
        <taxon>Agaricomycotina</taxon>
        <taxon>Agaricomycetes</taxon>
        <taxon>Agaricomycetidae</taxon>
        <taxon>Agaricales</taxon>
        <taxon>Marasmiineae</taxon>
        <taxon>Marasmiaceae</taxon>
        <taxon>Paramarasmius</taxon>
    </lineage>
</organism>
<dbReference type="InterPro" id="IPR036181">
    <property type="entry name" value="MIT_dom_sf"/>
</dbReference>
<dbReference type="FunFam" id="1.20.58.80:FF:000004">
    <property type="entry name" value="Vacuolar protein sorting-associated protein 4"/>
    <property type="match status" value="1"/>
</dbReference>
<evidence type="ECO:0000313" key="8">
    <source>
        <dbReference type="Proteomes" id="UP001383192"/>
    </source>
</evidence>
<dbReference type="SMART" id="SM00745">
    <property type="entry name" value="MIT"/>
    <property type="match status" value="1"/>
</dbReference>
<comment type="caution">
    <text evidence="7">The sequence shown here is derived from an EMBL/GenBank/DDBJ whole genome shotgun (WGS) entry which is preliminary data.</text>
</comment>
<accession>A0AAW0B1F4</accession>
<evidence type="ECO:0000313" key="7">
    <source>
        <dbReference type="EMBL" id="KAK7019720.1"/>
    </source>
</evidence>
<dbReference type="GO" id="GO:0016787">
    <property type="term" value="F:hydrolase activity"/>
    <property type="evidence" value="ECO:0007669"/>
    <property type="project" value="UniProtKB-KW"/>
</dbReference>
<name>A0AAW0B1F4_9AGAR</name>
<feature type="domain" description="MIT" evidence="6">
    <location>
        <begin position="3"/>
        <end position="80"/>
    </location>
</feature>
<sequence>MASSSSLDRAIEIVQKAIDEDVKQNYSEAYKQYMNSLDYFMLALKYEKNDKSKLLIRTKINEYLARAEMLKEHLGAQAIRRQTGRRSKWI</sequence>
<evidence type="ECO:0000256" key="1">
    <source>
        <dbReference type="ARBA" id="ARBA00012674"/>
    </source>
</evidence>
<evidence type="ECO:0000256" key="5">
    <source>
        <dbReference type="ARBA" id="ARBA00048883"/>
    </source>
</evidence>
<dbReference type="AlphaFoldDB" id="A0AAW0B1F4"/>